<accession>A0A0N1F670</accession>
<sequence>MSCQPFLTCSVRARFLSHQITAHSDLHVFPAVMTLKLSTRQIQSIARHVFTQHLEGGAGRLNAR</sequence>
<keyword evidence="2" id="KW-1185">Reference proteome</keyword>
<dbReference type="Proteomes" id="UP000037822">
    <property type="component" value="Unassembled WGS sequence"/>
</dbReference>
<organism evidence="1 2">
    <name type="scientific">Bosea vaviloviae</name>
    <dbReference type="NCBI Taxonomy" id="1526658"/>
    <lineage>
        <taxon>Bacteria</taxon>
        <taxon>Pseudomonadati</taxon>
        <taxon>Pseudomonadota</taxon>
        <taxon>Alphaproteobacteria</taxon>
        <taxon>Hyphomicrobiales</taxon>
        <taxon>Boseaceae</taxon>
        <taxon>Bosea</taxon>
    </lineage>
</organism>
<proteinExistence type="predicted"/>
<name>A0A0N1F670_9HYPH</name>
<protein>
    <submittedName>
        <fullName evidence="1">Uncharacterized protein</fullName>
    </submittedName>
</protein>
<reference evidence="1 2" key="1">
    <citation type="submission" date="2015-07" db="EMBL/GenBank/DDBJ databases">
        <title>Whole genome sequencing of Bosea vaviloviae isolated from cave pool.</title>
        <authorList>
            <person name="Tan N.E.H."/>
            <person name="Lee Y.P."/>
            <person name="Gan H.M."/>
            <person name="Barton H."/>
            <person name="Savka M.A."/>
        </authorList>
    </citation>
    <scope>NUCLEOTIDE SEQUENCE [LARGE SCALE GENOMIC DNA]</scope>
    <source>
        <strain evidence="1 2">SD260</strain>
    </source>
</reference>
<comment type="caution">
    <text evidence="1">The sequence shown here is derived from an EMBL/GenBank/DDBJ whole genome shotgun (WGS) entry which is preliminary data.</text>
</comment>
<evidence type="ECO:0000313" key="1">
    <source>
        <dbReference type="EMBL" id="KPH81560.1"/>
    </source>
</evidence>
<evidence type="ECO:0000313" key="2">
    <source>
        <dbReference type="Proteomes" id="UP000037822"/>
    </source>
</evidence>
<dbReference type="EMBL" id="LGSZ01000028">
    <property type="protein sequence ID" value="KPH81560.1"/>
    <property type="molecule type" value="Genomic_DNA"/>
</dbReference>
<dbReference type="PATRIC" id="fig|1526658.3.peg.2143"/>
<gene>
    <name evidence="1" type="ORF">AE618_07355</name>
</gene>
<dbReference type="AlphaFoldDB" id="A0A0N1F670"/>